<feature type="coiled-coil region" evidence="1">
    <location>
        <begin position="22"/>
        <end position="49"/>
    </location>
</feature>
<sequence length="219" mass="25482">MTEIIDNRGLVEQVIGKHKRFLESFNTEFSELENRLNTTRQQSDAIKKEIEATDSRITVLNEKHYLLFYQAKKQREELSSQLIDRMRAGKAGNVHDVTRIINRFEEFEKKLQTSKNIGDEENIIAEIKKLIYDLESEAKKAGVIITGKGIIDKLNEANSSHKELLSLQDKPKQNLISVKEYDKQLGEIEGRYNWLKHRIESHNNALAYWEKQKGGIRVE</sequence>
<organism evidence="2 3">
    <name type="scientific">Candidatus Methanoperedens nitratireducens</name>
    <dbReference type="NCBI Taxonomy" id="1392998"/>
    <lineage>
        <taxon>Archaea</taxon>
        <taxon>Methanobacteriati</taxon>
        <taxon>Methanobacteriota</taxon>
        <taxon>Stenosarchaea group</taxon>
        <taxon>Methanomicrobia</taxon>
        <taxon>Methanosarcinales</taxon>
        <taxon>ANME-2 cluster</taxon>
        <taxon>Candidatus Methanoperedentaceae</taxon>
        <taxon>Candidatus Methanoperedens</taxon>
    </lineage>
</organism>
<dbReference type="EMBL" id="FZMP01000213">
    <property type="protein sequence ID" value="SNQ62252.1"/>
    <property type="molecule type" value="Genomic_DNA"/>
</dbReference>
<dbReference type="OrthoDB" id="147486at2157"/>
<name>A0A284VSL0_9EURY</name>
<keyword evidence="3" id="KW-1185">Reference proteome</keyword>
<dbReference type="RefSeq" id="WP_096206844.1">
    <property type="nucleotide sequence ID" value="NZ_FZMP01000213.1"/>
</dbReference>
<evidence type="ECO:0000313" key="2">
    <source>
        <dbReference type="EMBL" id="SNQ62252.1"/>
    </source>
</evidence>
<reference evidence="3" key="1">
    <citation type="submission" date="2017-06" db="EMBL/GenBank/DDBJ databases">
        <authorList>
            <person name="Cremers G."/>
        </authorList>
    </citation>
    <scope>NUCLEOTIDE SEQUENCE [LARGE SCALE GENOMIC DNA]</scope>
</reference>
<dbReference type="AlphaFoldDB" id="A0A284VSL0"/>
<protein>
    <submittedName>
        <fullName evidence="2">Uncharacterized protein</fullName>
    </submittedName>
</protein>
<proteinExistence type="predicted"/>
<evidence type="ECO:0000313" key="3">
    <source>
        <dbReference type="Proteomes" id="UP000218615"/>
    </source>
</evidence>
<accession>A0A284VSL0</accession>
<keyword evidence="1" id="KW-0175">Coiled coil</keyword>
<dbReference type="Proteomes" id="UP000218615">
    <property type="component" value="Unassembled WGS sequence"/>
</dbReference>
<gene>
    <name evidence="2" type="ORF">MNV_650007</name>
</gene>
<evidence type="ECO:0000256" key="1">
    <source>
        <dbReference type="SAM" id="Coils"/>
    </source>
</evidence>